<accession>A0A077AW38</accession>
<dbReference type="Proteomes" id="UP000028926">
    <property type="component" value="Chromosome"/>
</dbReference>
<dbReference type="EMBL" id="CP008941">
    <property type="protein sequence ID" value="AIK96269.1"/>
    <property type="molecule type" value="Genomic_DNA"/>
</dbReference>
<feature type="domain" description="Thioesterase" evidence="2">
    <location>
        <begin position="1"/>
        <end position="80"/>
    </location>
</feature>
<dbReference type="Gene3D" id="3.40.50.1820">
    <property type="entry name" value="alpha/beta hydrolase"/>
    <property type="match status" value="1"/>
</dbReference>
<dbReference type="KEGG" id="paca:ID47_05215"/>
<dbReference type="InterPro" id="IPR012223">
    <property type="entry name" value="TEII"/>
</dbReference>
<protein>
    <recommendedName>
        <fullName evidence="2">Thioesterase domain-containing protein</fullName>
    </recommendedName>
</protein>
<evidence type="ECO:0000313" key="4">
    <source>
        <dbReference type="Proteomes" id="UP000028926"/>
    </source>
</evidence>
<keyword evidence="4" id="KW-1185">Reference proteome</keyword>
<dbReference type="PANTHER" id="PTHR11487">
    <property type="entry name" value="THIOESTERASE"/>
    <property type="match status" value="1"/>
</dbReference>
<dbReference type="InterPro" id="IPR001031">
    <property type="entry name" value="Thioesterase"/>
</dbReference>
<proteinExistence type="inferred from homology"/>
<name>A0A077AW38_9PROT</name>
<dbReference type="STRING" id="91604.ID47_05215"/>
<gene>
    <name evidence="3" type="ORF">ID47_05215</name>
</gene>
<evidence type="ECO:0000259" key="2">
    <source>
        <dbReference type="Pfam" id="PF00975"/>
    </source>
</evidence>
<comment type="similarity">
    <text evidence="1">Belongs to the thioesterase family.</text>
</comment>
<reference evidence="3 4" key="1">
    <citation type="submission" date="2014-07" db="EMBL/GenBank/DDBJ databases">
        <title>Comparative genomic insights into amoeba endosymbionts belonging to the families of Holosporaceae and Candidatus Midichloriaceae within Rickettsiales.</title>
        <authorList>
            <person name="Wang Z."/>
            <person name="Wu M."/>
        </authorList>
    </citation>
    <scope>NUCLEOTIDE SEQUENCE [LARGE SCALE GENOMIC DNA]</scope>
    <source>
        <strain evidence="3">PRA3</strain>
    </source>
</reference>
<dbReference type="SUPFAM" id="SSF53474">
    <property type="entry name" value="alpha/beta-Hydrolases"/>
    <property type="match status" value="1"/>
</dbReference>
<sequence>MVLPIVKSDFSISENYRHLNSKPIPCDILALSGDQDPTVSQEEMLAWEKHPTGKFEHVVFSGKHFFIKGYQEEILKIINQIGDNHTQM</sequence>
<organism evidence="3 4">
    <name type="scientific">Candidatus Odyssella acanthamoebae</name>
    <dbReference type="NCBI Taxonomy" id="91604"/>
    <lineage>
        <taxon>Bacteria</taxon>
        <taxon>Pseudomonadati</taxon>
        <taxon>Pseudomonadota</taxon>
        <taxon>Alphaproteobacteria</taxon>
        <taxon>Holosporales</taxon>
        <taxon>Candidatus Paracaedibacteraceae</taxon>
        <taxon>Candidatus Odyssella</taxon>
    </lineage>
</organism>
<dbReference type="AlphaFoldDB" id="A0A077AW38"/>
<dbReference type="GO" id="GO:0008610">
    <property type="term" value="P:lipid biosynthetic process"/>
    <property type="evidence" value="ECO:0007669"/>
    <property type="project" value="TreeGrafter"/>
</dbReference>
<dbReference type="InterPro" id="IPR029058">
    <property type="entry name" value="AB_hydrolase_fold"/>
</dbReference>
<dbReference type="eggNOG" id="COG3208">
    <property type="taxonomic scope" value="Bacteria"/>
</dbReference>
<evidence type="ECO:0000313" key="3">
    <source>
        <dbReference type="EMBL" id="AIK96269.1"/>
    </source>
</evidence>
<evidence type="ECO:0000256" key="1">
    <source>
        <dbReference type="ARBA" id="ARBA00007169"/>
    </source>
</evidence>
<dbReference type="PANTHER" id="PTHR11487:SF0">
    <property type="entry name" value="S-ACYL FATTY ACID SYNTHASE THIOESTERASE, MEDIUM CHAIN"/>
    <property type="match status" value="1"/>
</dbReference>
<dbReference type="HOGENOM" id="CLU_159159_0_0_5"/>
<dbReference type="Pfam" id="PF00975">
    <property type="entry name" value="Thioesterase"/>
    <property type="match status" value="1"/>
</dbReference>